<protein>
    <submittedName>
        <fullName evidence="1">Acetamidase/formamidase family protein</fullName>
    </submittedName>
</protein>
<dbReference type="PANTHER" id="PTHR31891">
    <property type="entry name" value="FORMAMIDASE C869.04-RELATED"/>
    <property type="match status" value="1"/>
</dbReference>
<dbReference type="Gene3D" id="2.40.10.120">
    <property type="match status" value="1"/>
</dbReference>
<keyword evidence="2" id="KW-1185">Reference proteome</keyword>
<accession>A0ABN1IN58</accession>
<dbReference type="Gene3D" id="3.10.28.20">
    <property type="entry name" value="Acetamidase/Formamidase-like domains"/>
    <property type="match status" value="1"/>
</dbReference>
<dbReference type="PANTHER" id="PTHR31891:SF1">
    <property type="entry name" value="FORMAMIDASE C869.04-RELATED"/>
    <property type="match status" value="1"/>
</dbReference>
<name>A0ABN1IN58_9CLOT</name>
<dbReference type="Pfam" id="PF03069">
    <property type="entry name" value="FmdA_AmdA"/>
    <property type="match status" value="2"/>
</dbReference>
<dbReference type="SUPFAM" id="SSF141130">
    <property type="entry name" value="Acetamidase/Formamidase-like"/>
    <property type="match status" value="1"/>
</dbReference>
<dbReference type="InterPro" id="IPR004304">
    <property type="entry name" value="FmdA_AmdA"/>
</dbReference>
<comment type="caution">
    <text evidence="1">The sequence shown here is derived from an EMBL/GenBank/DDBJ whole genome shotgun (WGS) entry which is preliminary data.</text>
</comment>
<dbReference type="Gene3D" id="2.60.120.580">
    <property type="entry name" value="Acetamidase/Formamidase-like domains"/>
    <property type="match status" value="1"/>
</dbReference>
<sequence>MLKIFSNNNTIREFNNTNQGIYFVSEHEEFWVETLDCFGGQLQSEKDLRPNIDTSLMNSSTGPIVLDGAAEGDTLCVEILDILLDNQGVMTTAPGLGVLGHNVKDYNTKIIPIKDNKAYFMEDIVIPIEPMIGVIGTAPKEGNHSCVLPGIHGGNMDTREITIGSKVYLPVFIKGANLAIGDLHAAMGDGELSGTGIEIGGKVKLKVSLIKRTVLNNPRVETKDYLITIASAKEFRDAIKIASEEMVYFLQETLHLTFKDAYRLMSATCHLKVSQAVNPLVTVRVCAPKKILAVDSFF</sequence>
<organism evidence="1 2">
    <name type="scientific">Clostridium malenominatum</name>
    <dbReference type="NCBI Taxonomy" id="1539"/>
    <lineage>
        <taxon>Bacteria</taxon>
        <taxon>Bacillati</taxon>
        <taxon>Bacillota</taxon>
        <taxon>Clostridia</taxon>
        <taxon>Eubacteriales</taxon>
        <taxon>Clostridiaceae</taxon>
        <taxon>Clostridium</taxon>
    </lineage>
</organism>
<reference evidence="1 2" key="1">
    <citation type="journal article" date="2019" name="Int. J. Syst. Evol. Microbiol.">
        <title>The Global Catalogue of Microorganisms (GCM) 10K type strain sequencing project: providing services to taxonomists for standard genome sequencing and annotation.</title>
        <authorList>
            <consortium name="The Broad Institute Genomics Platform"/>
            <consortium name="The Broad Institute Genome Sequencing Center for Infectious Disease"/>
            <person name="Wu L."/>
            <person name="Ma J."/>
        </authorList>
    </citation>
    <scope>NUCLEOTIDE SEQUENCE [LARGE SCALE GENOMIC DNA]</scope>
    <source>
        <strain evidence="1 2">JCM 1405</strain>
    </source>
</reference>
<evidence type="ECO:0000313" key="1">
    <source>
        <dbReference type="EMBL" id="GAA0717345.1"/>
    </source>
</evidence>
<dbReference type="EMBL" id="BAAACF010000001">
    <property type="protein sequence ID" value="GAA0717345.1"/>
    <property type="molecule type" value="Genomic_DNA"/>
</dbReference>
<proteinExistence type="predicted"/>
<evidence type="ECO:0000313" key="2">
    <source>
        <dbReference type="Proteomes" id="UP001500339"/>
    </source>
</evidence>
<dbReference type="Proteomes" id="UP001500339">
    <property type="component" value="Unassembled WGS sequence"/>
</dbReference>
<dbReference type="RefSeq" id="WP_343765706.1">
    <property type="nucleotide sequence ID" value="NZ_BAAACF010000001.1"/>
</dbReference>
<gene>
    <name evidence="1" type="ORF">GCM10008905_02920</name>
</gene>